<dbReference type="SUPFAM" id="SSF52540">
    <property type="entry name" value="P-loop containing nucleoside triphosphate hydrolases"/>
    <property type="match status" value="2"/>
</dbReference>
<dbReference type="PANTHER" id="PTHR11088">
    <property type="entry name" value="TRNA DIMETHYLALLYLTRANSFERASE"/>
    <property type="match status" value="1"/>
</dbReference>
<evidence type="ECO:0000313" key="14">
    <source>
        <dbReference type="EMBL" id="GAA0339308.1"/>
    </source>
</evidence>
<comment type="catalytic activity">
    <reaction evidence="9 10 11">
        <text>adenosine(37) in tRNA + dimethylallyl diphosphate = N(6)-dimethylallyladenosine(37) in tRNA + diphosphate</text>
        <dbReference type="Rhea" id="RHEA:26482"/>
        <dbReference type="Rhea" id="RHEA-COMP:10162"/>
        <dbReference type="Rhea" id="RHEA-COMP:10375"/>
        <dbReference type="ChEBI" id="CHEBI:33019"/>
        <dbReference type="ChEBI" id="CHEBI:57623"/>
        <dbReference type="ChEBI" id="CHEBI:74411"/>
        <dbReference type="ChEBI" id="CHEBI:74415"/>
        <dbReference type="EC" id="2.5.1.75"/>
    </reaction>
</comment>
<feature type="region of interest" description="Interaction with substrate tRNA" evidence="10">
    <location>
        <begin position="37"/>
        <end position="40"/>
    </location>
</feature>
<dbReference type="RefSeq" id="WP_343801087.1">
    <property type="nucleotide sequence ID" value="NZ_BAAADJ010000056.1"/>
</dbReference>
<keyword evidence="8 10" id="KW-0460">Magnesium</keyword>
<comment type="function">
    <text evidence="2 10 12">Catalyzes the transfer of a dimethylallyl group onto the adenine at position 37 in tRNAs that read codons beginning with uridine, leading to the formation of N6-(dimethylallyl)adenosine (i(6)A).</text>
</comment>
<dbReference type="Pfam" id="PF01715">
    <property type="entry name" value="IPPT"/>
    <property type="match status" value="1"/>
</dbReference>
<keyword evidence="4 10" id="KW-0808">Transferase</keyword>
<organism evidence="14 15">
    <name type="scientific">Bacillus carboniphilus</name>
    <dbReference type="NCBI Taxonomy" id="86663"/>
    <lineage>
        <taxon>Bacteria</taxon>
        <taxon>Bacillati</taxon>
        <taxon>Bacillota</taxon>
        <taxon>Bacilli</taxon>
        <taxon>Bacillales</taxon>
        <taxon>Bacillaceae</taxon>
        <taxon>Bacillus</taxon>
    </lineage>
</organism>
<keyword evidence="6 10" id="KW-0547">Nucleotide-binding</keyword>
<dbReference type="Proteomes" id="UP001500782">
    <property type="component" value="Unassembled WGS sequence"/>
</dbReference>
<keyword evidence="5 10" id="KW-0819">tRNA processing</keyword>
<evidence type="ECO:0000313" key="15">
    <source>
        <dbReference type="Proteomes" id="UP001500782"/>
    </source>
</evidence>
<dbReference type="HAMAP" id="MF_00185">
    <property type="entry name" value="IPP_trans"/>
    <property type="match status" value="1"/>
</dbReference>
<name>A0ABN0WIU9_9BACI</name>
<dbReference type="Gene3D" id="3.40.50.300">
    <property type="entry name" value="P-loop containing nucleotide triphosphate hydrolases"/>
    <property type="match status" value="1"/>
</dbReference>
<evidence type="ECO:0000256" key="7">
    <source>
        <dbReference type="ARBA" id="ARBA00022840"/>
    </source>
</evidence>
<dbReference type="EMBL" id="BAAADJ010000056">
    <property type="protein sequence ID" value="GAA0339308.1"/>
    <property type="molecule type" value="Genomic_DNA"/>
</dbReference>
<evidence type="ECO:0000256" key="6">
    <source>
        <dbReference type="ARBA" id="ARBA00022741"/>
    </source>
</evidence>
<dbReference type="InterPro" id="IPR039657">
    <property type="entry name" value="Dimethylallyltransferase"/>
</dbReference>
<evidence type="ECO:0000256" key="12">
    <source>
        <dbReference type="RuleBase" id="RU003784"/>
    </source>
</evidence>
<proteinExistence type="inferred from homology"/>
<evidence type="ECO:0000256" key="10">
    <source>
        <dbReference type="HAMAP-Rule" id="MF_00185"/>
    </source>
</evidence>
<dbReference type="PANTHER" id="PTHR11088:SF60">
    <property type="entry name" value="TRNA DIMETHYLALLYLTRANSFERASE"/>
    <property type="match status" value="1"/>
</dbReference>
<evidence type="ECO:0000256" key="1">
    <source>
        <dbReference type="ARBA" id="ARBA00001946"/>
    </source>
</evidence>
<evidence type="ECO:0000256" key="4">
    <source>
        <dbReference type="ARBA" id="ARBA00022679"/>
    </source>
</evidence>
<evidence type="ECO:0000256" key="8">
    <source>
        <dbReference type="ARBA" id="ARBA00022842"/>
    </source>
</evidence>
<protein>
    <recommendedName>
        <fullName evidence="10">tRNA dimethylallyltransferase</fullName>
        <ecNumber evidence="10">2.5.1.75</ecNumber>
    </recommendedName>
    <alternativeName>
        <fullName evidence="10">Dimethylallyl diphosphate:tRNA dimethylallyltransferase</fullName>
        <shortName evidence="10">DMAPP:tRNA dimethylallyltransferase</shortName>
        <shortName evidence="10">DMATase</shortName>
    </alternativeName>
    <alternativeName>
        <fullName evidence="10">Isopentenyl-diphosphate:tRNA isopentenyltransferase</fullName>
        <shortName evidence="10">IPP transferase</shortName>
        <shortName evidence="10">IPPT</shortName>
        <shortName evidence="10">IPTase</shortName>
    </alternativeName>
</protein>
<dbReference type="InterPro" id="IPR018022">
    <property type="entry name" value="IPT"/>
</dbReference>
<evidence type="ECO:0000256" key="3">
    <source>
        <dbReference type="ARBA" id="ARBA00005842"/>
    </source>
</evidence>
<evidence type="ECO:0000256" key="9">
    <source>
        <dbReference type="ARBA" id="ARBA00049563"/>
    </source>
</evidence>
<dbReference type="NCBIfam" id="TIGR00174">
    <property type="entry name" value="miaA"/>
    <property type="match status" value="1"/>
</dbReference>
<keyword evidence="15" id="KW-1185">Reference proteome</keyword>
<sequence>MTEQQKVVVIIGPTAVGKTKVSIELAKKWNGEIISGDSMQIYRGLDIGTAKVTEEEMDGVPHHLIDIREPDESFTVADFQKLVREKITEIEKRGKLPFIVGGTGLYIQSVLFDFQFQEETSNETRDALYLQFEKEGIEPLYEKLTQVDPDSAQLIHPNNTRRVIRALEVYLDTGVPFSKWKETQSKELLYDAAIVGLRMDRDLLYERINHRVDVMMKAGLLEEVKGLFDQNIHGTQAVQGIGYKEIYEYLEGKVDIETAVEKLKKNSRNYAKRQFTWFRNQLEVEWFDMTDISAIEKKIEEISQFIAGKLELKANT</sequence>
<feature type="site" description="Interaction with substrate tRNA" evidence="10">
    <location>
        <position position="125"/>
    </location>
</feature>
<feature type="binding site" evidence="10">
    <location>
        <begin position="14"/>
        <end position="19"/>
    </location>
    <ligand>
        <name>substrate</name>
    </ligand>
</feature>
<accession>A0ABN0WIU9</accession>
<comment type="caution">
    <text evidence="10">Lacks conserved residue(s) required for the propagation of feature annotation.</text>
</comment>
<comment type="caution">
    <text evidence="14">The sequence shown here is derived from an EMBL/GenBank/DDBJ whole genome shotgun (WGS) entry which is preliminary data.</text>
</comment>
<evidence type="ECO:0000256" key="11">
    <source>
        <dbReference type="RuleBase" id="RU003783"/>
    </source>
</evidence>
<feature type="site" description="Interaction with substrate tRNA" evidence="10">
    <location>
        <position position="103"/>
    </location>
</feature>
<evidence type="ECO:0000256" key="2">
    <source>
        <dbReference type="ARBA" id="ARBA00003213"/>
    </source>
</evidence>
<reference evidence="14 15" key="1">
    <citation type="journal article" date="2019" name="Int. J. Syst. Evol. Microbiol.">
        <title>The Global Catalogue of Microorganisms (GCM) 10K type strain sequencing project: providing services to taxonomists for standard genome sequencing and annotation.</title>
        <authorList>
            <consortium name="The Broad Institute Genomics Platform"/>
            <consortium name="The Broad Institute Genome Sequencing Center for Infectious Disease"/>
            <person name="Wu L."/>
            <person name="Ma J."/>
        </authorList>
    </citation>
    <scope>NUCLEOTIDE SEQUENCE [LARGE SCALE GENOMIC DNA]</scope>
    <source>
        <strain evidence="14 15">JCM 9731</strain>
    </source>
</reference>
<dbReference type="InterPro" id="IPR027417">
    <property type="entry name" value="P-loop_NTPase"/>
</dbReference>
<comment type="similarity">
    <text evidence="3 10 13">Belongs to the IPP transferase family.</text>
</comment>
<comment type="subunit">
    <text evidence="10">Monomer.</text>
</comment>
<keyword evidence="7 10" id="KW-0067">ATP-binding</keyword>
<gene>
    <name evidence="10 14" type="primary">miaA</name>
    <name evidence="14" type="ORF">GCM10008967_32050</name>
</gene>
<feature type="binding site" evidence="10">
    <location>
        <begin position="12"/>
        <end position="19"/>
    </location>
    <ligand>
        <name>ATP</name>
        <dbReference type="ChEBI" id="CHEBI:30616"/>
    </ligand>
</feature>
<comment type="cofactor">
    <cofactor evidence="1 10">
        <name>Mg(2+)</name>
        <dbReference type="ChEBI" id="CHEBI:18420"/>
    </cofactor>
</comment>
<evidence type="ECO:0000256" key="13">
    <source>
        <dbReference type="RuleBase" id="RU003785"/>
    </source>
</evidence>
<evidence type="ECO:0000256" key="5">
    <source>
        <dbReference type="ARBA" id="ARBA00022694"/>
    </source>
</evidence>
<dbReference type="EC" id="2.5.1.75" evidence="10"/>
<dbReference type="Gene3D" id="1.10.20.140">
    <property type="match status" value="1"/>
</dbReference>